<accession>A0A8K0UGP1</accession>
<sequence>MFSAFQNLPSSFFAPVNYSPPTNEQKQSGTLDAFVSGTTRLTPLALRYIHTFVPLMPLHEVTSMVALCDRSSNTLHGSFLLNALYALTDVITPPSPPHTNHYLKAKNQAMPAYFNALSPSSPSPTPSQPGSHVITVCALLYMTLHQIFTVGWASSAATYLHLAEDIIARVPESDASRRRWLARIAWLYERALEELGAVPDGMDCFRNSHPQLLASCLGLGTGLDLGDGPLDPVSVLEQDDAMRGVDALVDLCLELESVTAEATKGKDVASLGVTELNQLTLSLSQRAGQWMKSNPGTHDAVLQLNADGEHHIGGDEDQVQEVSSRLFLLVYHSMMLKFLTMDDTRCSIKRTSFFVAITKIVDAADYLITSKRTWLWPFIEPALDIARGILVSRATYSHTEHISKDGRGQRDASPVEGERSLLVLIKDVYGAALHAMDAESPQRAVAERALESIATALG</sequence>
<proteinExistence type="predicted"/>
<organism evidence="1 2">
    <name type="scientific">Cristinia sonorae</name>
    <dbReference type="NCBI Taxonomy" id="1940300"/>
    <lineage>
        <taxon>Eukaryota</taxon>
        <taxon>Fungi</taxon>
        <taxon>Dikarya</taxon>
        <taxon>Basidiomycota</taxon>
        <taxon>Agaricomycotina</taxon>
        <taxon>Agaricomycetes</taxon>
        <taxon>Agaricomycetidae</taxon>
        <taxon>Agaricales</taxon>
        <taxon>Pleurotineae</taxon>
        <taxon>Stephanosporaceae</taxon>
        <taxon>Cristinia</taxon>
    </lineage>
</organism>
<dbReference type="OrthoDB" id="2260578at2759"/>
<evidence type="ECO:0000313" key="1">
    <source>
        <dbReference type="EMBL" id="KAH8090999.1"/>
    </source>
</evidence>
<dbReference type="Proteomes" id="UP000813824">
    <property type="component" value="Unassembled WGS sequence"/>
</dbReference>
<dbReference type="AlphaFoldDB" id="A0A8K0UGP1"/>
<comment type="caution">
    <text evidence="1">The sequence shown here is derived from an EMBL/GenBank/DDBJ whole genome shotgun (WGS) entry which is preliminary data.</text>
</comment>
<reference evidence="1" key="1">
    <citation type="journal article" date="2021" name="New Phytol.">
        <title>Evolutionary innovations through gain and loss of genes in the ectomycorrhizal Boletales.</title>
        <authorList>
            <person name="Wu G."/>
            <person name="Miyauchi S."/>
            <person name="Morin E."/>
            <person name="Kuo A."/>
            <person name="Drula E."/>
            <person name="Varga T."/>
            <person name="Kohler A."/>
            <person name="Feng B."/>
            <person name="Cao Y."/>
            <person name="Lipzen A."/>
            <person name="Daum C."/>
            <person name="Hundley H."/>
            <person name="Pangilinan J."/>
            <person name="Johnson J."/>
            <person name="Barry K."/>
            <person name="LaButti K."/>
            <person name="Ng V."/>
            <person name="Ahrendt S."/>
            <person name="Min B."/>
            <person name="Choi I.G."/>
            <person name="Park H."/>
            <person name="Plett J.M."/>
            <person name="Magnuson J."/>
            <person name="Spatafora J.W."/>
            <person name="Nagy L.G."/>
            <person name="Henrissat B."/>
            <person name="Grigoriev I.V."/>
            <person name="Yang Z.L."/>
            <person name="Xu J."/>
            <person name="Martin F.M."/>
        </authorList>
    </citation>
    <scope>NUCLEOTIDE SEQUENCE</scope>
    <source>
        <strain evidence="1">KKN 215</strain>
    </source>
</reference>
<name>A0A8K0UGP1_9AGAR</name>
<dbReference type="EMBL" id="JAEVFJ010000037">
    <property type="protein sequence ID" value="KAH8090999.1"/>
    <property type="molecule type" value="Genomic_DNA"/>
</dbReference>
<protein>
    <submittedName>
        <fullName evidence="1">Uncharacterized protein</fullName>
    </submittedName>
</protein>
<gene>
    <name evidence="1" type="ORF">BXZ70DRAFT_899027</name>
</gene>
<evidence type="ECO:0000313" key="2">
    <source>
        <dbReference type="Proteomes" id="UP000813824"/>
    </source>
</evidence>
<keyword evidence="2" id="KW-1185">Reference proteome</keyword>